<reference evidence="4" key="1">
    <citation type="submission" date="2025-08" db="UniProtKB">
        <authorList>
            <consortium name="RefSeq"/>
        </authorList>
    </citation>
    <scope>IDENTIFICATION</scope>
</reference>
<dbReference type="Gene3D" id="2.30.180.10">
    <property type="entry name" value="FAS1 domain"/>
    <property type="match status" value="2"/>
</dbReference>
<dbReference type="PANTHER" id="PTHR10900">
    <property type="entry name" value="PERIOSTIN-RELATED"/>
    <property type="match status" value="1"/>
</dbReference>
<dbReference type="SMART" id="SM00554">
    <property type="entry name" value="FAS1"/>
    <property type="match status" value="2"/>
</dbReference>
<dbReference type="Proteomes" id="UP001165740">
    <property type="component" value="Chromosome 8"/>
</dbReference>
<feature type="signal peptide" evidence="1">
    <location>
        <begin position="1"/>
        <end position="18"/>
    </location>
</feature>
<proteinExistence type="predicted"/>
<dbReference type="RefSeq" id="XP_055893968.1">
    <property type="nucleotide sequence ID" value="XM_056037993.1"/>
</dbReference>
<dbReference type="InterPro" id="IPR036378">
    <property type="entry name" value="FAS1_dom_sf"/>
</dbReference>
<dbReference type="GeneID" id="106060689"/>
<dbReference type="OMA" id="INADMNI"/>
<dbReference type="InterPro" id="IPR000782">
    <property type="entry name" value="FAS1_domain"/>
</dbReference>
<dbReference type="SUPFAM" id="SSF82153">
    <property type="entry name" value="FAS1 domain"/>
    <property type="match status" value="2"/>
</dbReference>
<dbReference type="Pfam" id="PF02469">
    <property type="entry name" value="Fasciclin"/>
    <property type="match status" value="2"/>
</dbReference>
<name>A0A9W3B3B3_BIOGL</name>
<dbReference type="OrthoDB" id="286301at2759"/>
<dbReference type="PROSITE" id="PS50213">
    <property type="entry name" value="FAS1"/>
    <property type="match status" value="2"/>
</dbReference>
<evidence type="ECO:0000313" key="4">
    <source>
        <dbReference type="RefSeq" id="XP_055893968.1"/>
    </source>
</evidence>
<keyword evidence="3" id="KW-1185">Reference proteome</keyword>
<protein>
    <submittedName>
        <fullName evidence="4">Transforming growth factor-beta-induced protein ig-h3-like</fullName>
    </submittedName>
</protein>
<evidence type="ECO:0000259" key="2">
    <source>
        <dbReference type="PROSITE" id="PS50213"/>
    </source>
</evidence>
<dbReference type="AlphaFoldDB" id="A0A9W3B3B3"/>
<feature type="domain" description="FAS1" evidence="2">
    <location>
        <begin position="23"/>
        <end position="155"/>
    </location>
</feature>
<feature type="domain" description="FAS1" evidence="2">
    <location>
        <begin position="159"/>
        <end position="293"/>
    </location>
</feature>
<evidence type="ECO:0000313" key="3">
    <source>
        <dbReference type="Proteomes" id="UP001165740"/>
    </source>
</evidence>
<dbReference type="PANTHER" id="PTHR10900:SF77">
    <property type="entry name" value="FI19380P1"/>
    <property type="match status" value="1"/>
</dbReference>
<accession>A0A9W3B3B3</accession>
<feature type="chain" id="PRO_5040830095" evidence="1">
    <location>
        <begin position="19"/>
        <end position="310"/>
    </location>
</feature>
<sequence length="310" mass="33616">MLWLRLIVIFTFVSLSSAQTTPGPQLVDALKAEGNFGIFVDLLQASGYLDQLNASTHFTVFAPTDAAFGKLPAGTVDSLKADANKLADVIGYHVILNSAFNLNNNQDKVLTSANNHSIRINTYSVVHTQTAEGVNITKKNVRVLHGILHEINGVLSPPLGNIIELGSNRSDISTFESLVAQANLSTFFTNDHSTTIFVPNNDAFKKVSQPVLDYLSSHPSDLAEVLKYHVIKQYSLYSIGMAHSLSLPSGDQHKDYLMILQESNGDLKVNSAKILEKDISSVNGVVHIIDTVLIPPRVTVAIEDQGVIVG</sequence>
<dbReference type="GO" id="GO:0005615">
    <property type="term" value="C:extracellular space"/>
    <property type="evidence" value="ECO:0007669"/>
    <property type="project" value="TreeGrafter"/>
</dbReference>
<dbReference type="InterPro" id="IPR050904">
    <property type="entry name" value="Adhesion/Biosynth-related"/>
</dbReference>
<gene>
    <name evidence="4" type="primary">LOC106060689</name>
</gene>
<keyword evidence="1" id="KW-0732">Signal</keyword>
<dbReference type="FunFam" id="2.30.180.10:FF:000032">
    <property type="entry name" value="Fasciclin domain-containing protein, putative"/>
    <property type="match status" value="2"/>
</dbReference>
<organism evidence="3 4">
    <name type="scientific">Biomphalaria glabrata</name>
    <name type="common">Bloodfluke planorb</name>
    <name type="synonym">Freshwater snail</name>
    <dbReference type="NCBI Taxonomy" id="6526"/>
    <lineage>
        <taxon>Eukaryota</taxon>
        <taxon>Metazoa</taxon>
        <taxon>Spiralia</taxon>
        <taxon>Lophotrochozoa</taxon>
        <taxon>Mollusca</taxon>
        <taxon>Gastropoda</taxon>
        <taxon>Heterobranchia</taxon>
        <taxon>Euthyneura</taxon>
        <taxon>Panpulmonata</taxon>
        <taxon>Hygrophila</taxon>
        <taxon>Lymnaeoidea</taxon>
        <taxon>Planorbidae</taxon>
        <taxon>Biomphalaria</taxon>
    </lineage>
</organism>
<evidence type="ECO:0000256" key="1">
    <source>
        <dbReference type="SAM" id="SignalP"/>
    </source>
</evidence>